<keyword evidence="2" id="KW-1133">Transmembrane helix</keyword>
<dbReference type="Pfam" id="PF06458">
    <property type="entry name" value="MucBP"/>
    <property type="match status" value="4"/>
</dbReference>
<evidence type="ECO:0000256" key="3">
    <source>
        <dbReference type="SAM" id="SignalP"/>
    </source>
</evidence>
<feature type="non-terminal residue" evidence="5">
    <location>
        <position position="465"/>
    </location>
</feature>
<feature type="signal peptide" evidence="3">
    <location>
        <begin position="1"/>
        <end position="27"/>
    </location>
</feature>
<proteinExistence type="predicted"/>
<feature type="domain" description="MucBP" evidence="4">
    <location>
        <begin position="213"/>
        <end position="275"/>
    </location>
</feature>
<feature type="chain" id="PRO_5019441005" description="MucBP domain-containing protein" evidence="3">
    <location>
        <begin position="28"/>
        <end position="465"/>
    </location>
</feature>
<organism evidence="5 6">
    <name type="scientific">Vagococcus elongatus</name>
    <dbReference type="NCBI Taxonomy" id="180344"/>
    <lineage>
        <taxon>Bacteria</taxon>
        <taxon>Bacillati</taxon>
        <taxon>Bacillota</taxon>
        <taxon>Bacilli</taxon>
        <taxon>Lactobacillales</taxon>
        <taxon>Enterococcaceae</taxon>
        <taxon>Vagococcus</taxon>
    </lineage>
</organism>
<keyword evidence="2" id="KW-0812">Transmembrane</keyword>
<feature type="domain" description="MucBP" evidence="4">
    <location>
        <begin position="279"/>
        <end position="342"/>
    </location>
</feature>
<dbReference type="AlphaFoldDB" id="A0A430AY46"/>
<feature type="domain" description="MucBP" evidence="4">
    <location>
        <begin position="413"/>
        <end position="464"/>
    </location>
</feature>
<feature type="transmembrane region" description="Helical" evidence="2">
    <location>
        <begin position="136"/>
        <end position="153"/>
    </location>
</feature>
<evidence type="ECO:0000259" key="4">
    <source>
        <dbReference type="Pfam" id="PF06458"/>
    </source>
</evidence>
<gene>
    <name evidence="5" type="ORF">CBF29_04840</name>
</gene>
<evidence type="ECO:0000313" key="6">
    <source>
        <dbReference type="Proteomes" id="UP000287605"/>
    </source>
</evidence>
<feature type="domain" description="MucBP" evidence="4">
    <location>
        <begin position="346"/>
        <end position="409"/>
    </location>
</feature>
<name>A0A430AY46_9ENTE</name>
<dbReference type="Proteomes" id="UP000287605">
    <property type="component" value="Unassembled WGS sequence"/>
</dbReference>
<protein>
    <recommendedName>
        <fullName evidence="4">MucBP domain-containing protein</fullName>
    </recommendedName>
</protein>
<keyword evidence="6" id="KW-1185">Reference proteome</keyword>
<evidence type="ECO:0000313" key="5">
    <source>
        <dbReference type="EMBL" id="RSU13000.1"/>
    </source>
</evidence>
<reference evidence="5 6" key="1">
    <citation type="submission" date="2017-05" db="EMBL/GenBank/DDBJ databases">
        <title>Vagococcus spp. assemblies.</title>
        <authorList>
            <person name="Gulvik C.A."/>
        </authorList>
    </citation>
    <scope>NUCLEOTIDE SEQUENCE [LARGE SCALE GENOMIC DNA]</scope>
    <source>
        <strain evidence="5 6">CCUG 51432</strain>
    </source>
</reference>
<keyword evidence="3" id="KW-0732">Signal</keyword>
<dbReference type="Gene3D" id="3.10.20.320">
    <property type="entry name" value="Putative peptidoglycan bound protein (lpxtg motif)"/>
    <property type="match status" value="4"/>
</dbReference>
<dbReference type="InterPro" id="IPR009459">
    <property type="entry name" value="MucBP_dom"/>
</dbReference>
<keyword evidence="2" id="KW-0472">Membrane</keyword>
<evidence type="ECO:0000256" key="1">
    <source>
        <dbReference type="ARBA" id="ARBA00022737"/>
    </source>
</evidence>
<evidence type="ECO:0000256" key="2">
    <source>
        <dbReference type="SAM" id="Phobius"/>
    </source>
</evidence>
<accession>A0A430AY46</accession>
<keyword evidence="1" id="KW-0677">Repeat</keyword>
<sequence length="465" mass="52267">MKRKRKFSVLLLLVLLFYMLTPNISLATDTDSQRETKLTITHIEYDKLTQKEKESVTLDKSETLEIKNTTDKDMHLTVVYSKMESPKKKTDNTTLQKLLPKTGAKKTFSILIGIVFISFSLLILIKRKQLGKSKFFIFLLLLGTGLIFPNLNVRFSADTDYLLDTEAITLNKDEKFIYNIPKIEGYEKIGHILNQDTEDQTVPPTPIKQMGEVKVNYLDTAGKPIYDSSLLKGEVGELYQTEQKEFPGYKFVEVKGAPASGEFKPENQTVTYVYQQQGTVTVRYVDTEDKELTKPITLTGGVNEPYDTAQKEFSGYKFVEVKGAPAAGEFKPESQTVTYVYQQQGTVTVRYVDTNDKELAKPVTLTGGVNEPYQTEPEEISGYKFVEVKGAPAAGEFKPESQTVTYVYQQQGTVTVRYVDTDDKELAKPVTLTGGVNEPYQTEPEEISGYKFVEVKGAPAAGEFK</sequence>
<feature type="transmembrane region" description="Helical" evidence="2">
    <location>
        <begin position="107"/>
        <end position="124"/>
    </location>
</feature>
<dbReference type="EMBL" id="NGKA01000006">
    <property type="protein sequence ID" value="RSU13000.1"/>
    <property type="molecule type" value="Genomic_DNA"/>
</dbReference>
<dbReference type="RefSeq" id="WP_170169995.1">
    <property type="nucleotide sequence ID" value="NZ_NGKA01000006.1"/>
</dbReference>
<comment type="caution">
    <text evidence="5">The sequence shown here is derived from an EMBL/GenBank/DDBJ whole genome shotgun (WGS) entry which is preliminary data.</text>
</comment>
<dbReference type="SUPFAM" id="SSF82171">
    <property type="entry name" value="DPP6 N-terminal domain-like"/>
    <property type="match status" value="1"/>
</dbReference>
<dbReference type="NCBIfam" id="TIGR01167">
    <property type="entry name" value="LPXTG_anchor"/>
    <property type="match status" value="1"/>
</dbReference>